<name>A0AAV9QPD5_9TELE</name>
<keyword evidence="3" id="KW-1185">Reference proteome</keyword>
<accession>A0AAV9QPD5</accession>
<dbReference type="AlphaFoldDB" id="A0AAV9QPD5"/>
<dbReference type="Proteomes" id="UP001311232">
    <property type="component" value="Unassembled WGS sequence"/>
</dbReference>
<evidence type="ECO:0000313" key="2">
    <source>
        <dbReference type="EMBL" id="KAK5598662.1"/>
    </source>
</evidence>
<proteinExistence type="predicted"/>
<comment type="caution">
    <text evidence="2">The sequence shown here is derived from an EMBL/GenBank/DDBJ whole genome shotgun (WGS) entry which is preliminary data.</text>
</comment>
<sequence length="130" mass="14570">MDTDAGVCTAKVTLLEAVNKRFTSAFCELLYYLSTILDPRYKDCYFDTKLRATAINELQQEVHMMTNEEDTDKAPAEEEGPGEKRHRLSAESGHSLMNIECEEPQTCPPGPGTDTEEIQAIDLQRLPQSS</sequence>
<evidence type="ECO:0000256" key="1">
    <source>
        <dbReference type="SAM" id="MobiDB-lite"/>
    </source>
</evidence>
<feature type="region of interest" description="Disordered" evidence="1">
    <location>
        <begin position="66"/>
        <end position="130"/>
    </location>
</feature>
<protein>
    <submittedName>
        <fullName evidence="2">Uncharacterized protein</fullName>
    </submittedName>
</protein>
<evidence type="ECO:0000313" key="3">
    <source>
        <dbReference type="Proteomes" id="UP001311232"/>
    </source>
</evidence>
<gene>
    <name evidence="2" type="ORF">CRENBAI_006338</name>
</gene>
<reference evidence="2 3" key="1">
    <citation type="submission" date="2021-06" db="EMBL/GenBank/DDBJ databases">
        <authorList>
            <person name="Palmer J.M."/>
        </authorList>
    </citation>
    <scope>NUCLEOTIDE SEQUENCE [LARGE SCALE GENOMIC DNA]</scope>
    <source>
        <strain evidence="2 3">MEX-2019</strain>
        <tissue evidence="2">Muscle</tissue>
    </source>
</reference>
<dbReference type="EMBL" id="JAHHUM010003027">
    <property type="protein sequence ID" value="KAK5598662.1"/>
    <property type="molecule type" value="Genomic_DNA"/>
</dbReference>
<organism evidence="2 3">
    <name type="scientific">Crenichthys baileyi</name>
    <name type="common">White River springfish</name>
    <dbReference type="NCBI Taxonomy" id="28760"/>
    <lineage>
        <taxon>Eukaryota</taxon>
        <taxon>Metazoa</taxon>
        <taxon>Chordata</taxon>
        <taxon>Craniata</taxon>
        <taxon>Vertebrata</taxon>
        <taxon>Euteleostomi</taxon>
        <taxon>Actinopterygii</taxon>
        <taxon>Neopterygii</taxon>
        <taxon>Teleostei</taxon>
        <taxon>Neoteleostei</taxon>
        <taxon>Acanthomorphata</taxon>
        <taxon>Ovalentaria</taxon>
        <taxon>Atherinomorphae</taxon>
        <taxon>Cyprinodontiformes</taxon>
        <taxon>Goodeidae</taxon>
        <taxon>Crenichthys</taxon>
    </lineage>
</organism>